<feature type="compositionally biased region" description="Basic residues" evidence="1">
    <location>
        <begin position="103"/>
        <end position="117"/>
    </location>
</feature>
<feature type="compositionally biased region" description="Basic and acidic residues" evidence="1">
    <location>
        <begin position="65"/>
        <end position="76"/>
    </location>
</feature>
<feature type="compositionally biased region" description="Gly residues" evidence="1">
    <location>
        <begin position="80"/>
        <end position="98"/>
    </location>
</feature>
<evidence type="ECO:0000256" key="1">
    <source>
        <dbReference type="SAM" id="MobiDB-lite"/>
    </source>
</evidence>
<feature type="region of interest" description="Disordered" evidence="1">
    <location>
        <begin position="275"/>
        <end position="380"/>
    </location>
</feature>
<name>A0A7S4W4E1_9DINO</name>
<sequence>MAGMESRLRSMLQRTEDAAGHRAAIGGASASAPPQQRAPIGAIGARVGAARRPSSRLLEAVAAPPERERTRSRPPAEQRGPGGVVGAVGAITGGASGGPGPPRRSRSRSRRAHHHHHNNDDIELNHGRLLRLLKLVQRNQGMTPAKEVYNRWNGFCDAHAPAPHEGGRPIRDPKMLSKELIKGFLSEELPRNFWIFLVKKIQANSAQLGVSPDWSDFCDQHAPRLPQNNEKAIRDPRSLDPAFLIVFICCALERDDRSNGGLASLVDEYKFDFSLPGGDGPSKQELQARQGPPPRQRAPREEPPPSSAPPRPAQRMVIGAPPSLANAGLPREPAYGSRPPRETRREPSRPRAHSGPPPHARGGRRHEENGNREPIPPGQLTHGVLHRLLKLVQRNQGSTPPKEIYNRWNEFCDNHAPPITDGGKPARDPKLLSKDLILGFMLELPKPFWISLVKKIQAEGQHSGHREEWTEYCDRFAPQMGNSTSRIRDPRNLDPEFLISFVGSELEHDDPKEGTLAPIIDAYQFDFNLPPRGRQEWEDGPSRKGGGKGGDKGGDEGPGPEQEWPVWEEVQGNLLSEDQVVNMLARVIKLLQRSSEVAKRKWDVFCDQHAPQVRGVAVRDPRKHNADFLRGFLCNEIPVSNWSEAVQRTVVAVPPLADTLDSFMRESSEANPDPWSSPEALLDFLCRSLENHEEVAEVIGVAASSLQE</sequence>
<protein>
    <submittedName>
        <fullName evidence="2">Uncharacterized protein</fullName>
    </submittedName>
</protein>
<organism evidence="2">
    <name type="scientific">Alexandrium monilatum</name>
    <dbReference type="NCBI Taxonomy" id="311494"/>
    <lineage>
        <taxon>Eukaryota</taxon>
        <taxon>Sar</taxon>
        <taxon>Alveolata</taxon>
        <taxon>Dinophyceae</taxon>
        <taxon>Gonyaulacales</taxon>
        <taxon>Pyrocystaceae</taxon>
        <taxon>Alexandrium</taxon>
    </lineage>
</organism>
<dbReference type="AlphaFoldDB" id="A0A7S4W4E1"/>
<feature type="region of interest" description="Disordered" evidence="1">
    <location>
        <begin position="1"/>
        <end position="121"/>
    </location>
</feature>
<feature type="compositionally biased region" description="Low complexity" evidence="1">
    <location>
        <begin position="21"/>
        <end position="52"/>
    </location>
</feature>
<evidence type="ECO:0000313" key="2">
    <source>
        <dbReference type="EMBL" id="CAE4622815.1"/>
    </source>
</evidence>
<dbReference type="EMBL" id="HBNR01056054">
    <property type="protein sequence ID" value="CAE4622815.1"/>
    <property type="molecule type" value="Transcribed_RNA"/>
</dbReference>
<feature type="compositionally biased region" description="Basic and acidic residues" evidence="1">
    <location>
        <begin position="339"/>
        <end position="349"/>
    </location>
</feature>
<gene>
    <name evidence="2" type="ORF">AMON00008_LOCUS39434</name>
</gene>
<proteinExistence type="predicted"/>
<reference evidence="2" key="1">
    <citation type="submission" date="2021-01" db="EMBL/GenBank/DDBJ databases">
        <authorList>
            <person name="Corre E."/>
            <person name="Pelletier E."/>
            <person name="Niang G."/>
            <person name="Scheremetjew M."/>
            <person name="Finn R."/>
            <person name="Kale V."/>
            <person name="Holt S."/>
            <person name="Cochrane G."/>
            <person name="Meng A."/>
            <person name="Brown T."/>
            <person name="Cohen L."/>
        </authorList>
    </citation>
    <scope>NUCLEOTIDE SEQUENCE</scope>
    <source>
        <strain evidence="2">CCMP3105</strain>
    </source>
</reference>
<accession>A0A7S4W4E1</accession>
<feature type="compositionally biased region" description="Basic and acidic residues" evidence="1">
    <location>
        <begin position="533"/>
        <end position="542"/>
    </location>
</feature>
<feature type="region of interest" description="Disordered" evidence="1">
    <location>
        <begin position="531"/>
        <end position="563"/>
    </location>
</feature>